<sequence length="269" mass="29230">MSSSDLSSSSSVDEAFVQVGQQGGVRTLWLNRPRQFNPLSEGMLDALDAALADAAQDASVRCIVLAAHGKAFCAGHDLREMRSQYRKDYYLELFNRCGRTMQSLQQLPVPVIARVQGIATAAGCQLVASCDLAVAVDSARFAVSGINVGLYCSTPAVALTRNVSRKRAFDMLATGRFIDAATAEDWGLVNRVVPEAELDDAVAFYTDSICAKSPAAIRHGKAMFYRQRQMPLADAYPYAADVMACNMMEEDAAEGIDAFIEKRPPVWKT</sequence>
<accession>A0A1H8E7L8</accession>
<comment type="similarity">
    <text evidence="1">Belongs to the enoyl-CoA hydratase/isomerase family.</text>
</comment>
<keyword evidence="2" id="KW-0276">Fatty acid metabolism</keyword>
<organism evidence="7 8">
    <name type="scientific">Brachymonas denitrificans DSM 15123</name>
    <dbReference type="NCBI Taxonomy" id="1121117"/>
    <lineage>
        <taxon>Bacteria</taxon>
        <taxon>Pseudomonadati</taxon>
        <taxon>Pseudomonadota</taxon>
        <taxon>Betaproteobacteria</taxon>
        <taxon>Burkholderiales</taxon>
        <taxon>Comamonadaceae</taxon>
        <taxon>Brachymonas</taxon>
    </lineage>
</organism>
<dbReference type="CDD" id="cd06558">
    <property type="entry name" value="crotonase-like"/>
    <property type="match status" value="1"/>
</dbReference>
<dbReference type="InterPro" id="IPR001753">
    <property type="entry name" value="Enoyl-CoA_hydra/iso"/>
</dbReference>
<dbReference type="STRING" id="1121117.SAMN02745977_00580"/>
<protein>
    <recommendedName>
        <fullName evidence="6">Enoyl-CoA hydratase domain-containing protein 3, mitochondrial</fullName>
    </recommendedName>
</protein>
<evidence type="ECO:0000256" key="2">
    <source>
        <dbReference type="ARBA" id="ARBA00022832"/>
    </source>
</evidence>
<dbReference type="NCBIfam" id="NF006008">
    <property type="entry name" value="PRK08139.1"/>
    <property type="match status" value="1"/>
</dbReference>
<dbReference type="RefSeq" id="WP_091813589.1">
    <property type="nucleotide sequence ID" value="NZ_FOCW01000001.1"/>
</dbReference>
<dbReference type="InterPro" id="IPR014748">
    <property type="entry name" value="Enoyl-CoA_hydra_C"/>
</dbReference>
<dbReference type="Gene3D" id="3.90.226.10">
    <property type="entry name" value="2-enoyl-CoA Hydratase, Chain A, domain 1"/>
    <property type="match status" value="1"/>
</dbReference>
<evidence type="ECO:0000256" key="6">
    <source>
        <dbReference type="ARBA" id="ARBA00040545"/>
    </source>
</evidence>
<dbReference type="SUPFAM" id="SSF52096">
    <property type="entry name" value="ClpP/crotonase"/>
    <property type="match status" value="1"/>
</dbReference>
<dbReference type="GO" id="GO:0016836">
    <property type="term" value="F:hydro-lyase activity"/>
    <property type="evidence" value="ECO:0007669"/>
    <property type="project" value="TreeGrafter"/>
</dbReference>
<comment type="function">
    <text evidence="5">May play a role in fatty acid biosynthesis and insulin sensitivity.</text>
</comment>
<dbReference type="GO" id="GO:0006631">
    <property type="term" value="P:fatty acid metabolic process"/>
    <property type="evidence" value="ECO:0007669"/>
    <property type="project" value="UniProtKB-KW"/>
</dbReference>
<keyword evidence="3" id="KW-0809">Transit peptide</keyword>
<proteinExistence type="inferred from homology"/>
<evidence type="ECO:0000256" key="4">
    <source>
        <dbReference type="ARBA" id="ARBA00023098"/>
    </source>
</evidence>
<dbReference type="Pfam" id="PF00378">
    <property type="entry name" value="ECH_1"/>
    <property type="match status" value="1"/>
</dbReference>
<keyword evidence="8" id="KW-1185">Reference proteome</keyword>
<evidence type="ECO:0000256" key="3">
    <source>
        <dbReference type="ARBA" id="ARBA00022946"/>
    </source>
</evidence>
<dbReference type="EMBL" id="FOCW01000001">
    <property type="protein sequence ID" value="SEN15124.1"/>
    <property type="molecule type" value="Genomic_DNA"/>
</dbReference>
<dbReference type="OrthoDB" id="9807606at2"/>
<keyword evidence="4" id="KW-0443">Lipid metabolism</keyword>
<dbReference type="Proteomes" id="UP000199531">
    <property type="component" value="Unassembled WGS sequence"/>
</dbReference>
<dbReference type="AlphaFoldDB" id="A0A1H8E7L8"/>
<dbReference type="InterPro" id="IPR052377">
    <property type="entry name" value="Mitochondrial_ECH-domain"/>
</dbReference>
<gene>
    <name evidence="7" type="ORF">SAMN02745977_00580</name>
</gene>
<evidence type="ECO:0000256" key="5">
    <source>
        <dbReference type="ARBA" id="ARBA00037410"/>
    </source>
</evidence>
<reference evidence="7 8" key="1">
    <citation type="submission" date="2016-10" db="EMBL/GenBank/DDBJ databases">
        <authorList>
            <person name="de Groot N.N."/>
        </authorList>
    </citation>
    <scope>NUCLEOTIDE SEQUENCE [LARGE SCALE GENOMIC DNA]</scope>
    <source>
        <strain evidence="7 8">DSM 15123</strain>
    </source>
</reference>
<evidence type="ECO:0000313" key="7">
    <source>
        <dbReference type="EMBL" id="SEN15124.1"/>
    </source>
</evidence>
<evidence type="ECO:0000313" key="8">
    <source>
        <dbReference type="Proteomes" id="UP000199531"/>
    </source>
</evidence>
<dbReference type="PANTHER" id="PTHR43602">
    <property type="match status" value="1"/>
</dbReference>
<dbReference type="InterPro" id="IPR029045">
    <property type="entry name" value="ClpP/crotonase-like_dom_sf"/>
</dbReference>
<evidence type="ECO:0000256" key="1">
    <source>
        <dbReference type="ARBA" id="ARBA00005254"/>
    </source>
</evidence>
<dbReference type="PANTHER" id="PTHR43602:SF1">
    <property type="entry name" value="ENOYL-COA HYDRATASE DOMAIN-CONTAINING PROTEIN 3, MITOCHONDRIAL"/>
    <property type="match status" value="1"/>
</dbReference>
<dbReference type="Gene3D" id="1.10.12.10">
    <property type="entry name" value="Lyase 2-enoyl-coa Hydratase, Chain A, domain 2"/>
    <property type="match status" value="1"/>
</dbReference>
<name>A0A1H8E7L8_9BURK</name>